<protein>
    <submittedName>
        <fullName evidence="2">ABC-2 type transport system permease protein</fullName>
    </submittedName>
</protein>
<dbReference type="AlphaFoldDB" id="A0A1G8AK52"/>
<keyword evidence="1" id="KW-1133">Transmembrane helix</keyword>
<accession>A0A1G8AK52</accession>
<feature type="transmembrane region" description="Helical" evidence="1">
    <location>
        <begin position="160"/>
        <end position="185"/>
    </location>
</feature>
<keyword evidence="1" id="KW-0472">Membrane</keyword>
<feature type="transmembrane region" description="Helical" evidence="1">
    <location>
        <begin position="17"/>
        <end position="35"/>
    </location>
</feature>
<feature type="transmembrane region" description="Helical" evidence="1">
    <location>
        <begin position="191"/>
        <end position="211"/>
    </location>
</feature>
<evidence type="ECO:0000313" key="3">
    <source>
        <dbReference type="Proteomes" id="UP000198656"/>
    </source>
</evidence>
<organism evidence="2 3">
    <name type="scientific">Desulfosporosinus hippei DSM 8344</name>
    <dbReference type="NCBI Taxonomy" id="1121419"/>
    <lineage>
        <taxon>Bacteria</taxon>
        <taxon>Bacillati</taxon>
        <taxon>Bacillota</taxon>
        <taxon>Clostridia</taxon>
        <taxon>Eubacteriales</taxon>
        <taxon>Desulfitobacteriaceae</taxon>
        <taxon>Desulfosporosinus</taxon>
    </lineage>
</organism>
<dbReference type="Proteomes" id="UP000198656">
    <property type="component" value="Unassembled WGS sequence"/>
</dbReference>
<dbReference type="PANTHER" id="PTHR37305:SF2">
    <property type="entry name" value="BACITRACIN TRANSPORT PERMEASE PROTEIN BCRB"/>
    <property type="match status" value="1"/>
</dbReference>
<dbReference type="OrthoDB" id="66636at2"/>
<proteinExistence type="predicted"/>
<reference evidence="3" key="1">
    <citation type="submission" date="2016-10" db="EMBL/GenBank/DDBJ databases">
        <authorList>
            <person name="Varghese N."/>
            <person name="Submissions S."/>
        </authorList>
    </citation>
    <scope>NUCLEOTIDE SEQUENCE [LARGE SCALE GENOMIC DNA]</scope>
    <source>
        <strain evidence="3">DSM 8344</strain>
    </source>
</reference>
<dbReference type="GO" id="GO:0140359">
    <property type="term" value="F:ABC-type transporter activity"/>
    <property type="evidence" value="ECO:0007669"/>
    <property type="project" value="InterPro"/>
</dbReference>
<sequence>MNRALFRAMFKQHKKKIAVISTGIVLYEGLLTWVYPVIAENPAVTEIAVSLPTAVKTVFGVSENARTDTFEAFISGQFFARIWVMLMAVYGIQTANNLLAKMVDDCSIALLLSTPISRSEILSTQAAVLIFSGGILVTVTILGLFFGASRSGITICHDRYVRLGLLGFSFFSLIETYSLFFSAWFVEEERALTYAAGLTLIFYCLDIVGGLSNKYSWLKKVSLFQLFQPQEVLEGTKNPAGSIVGLNLVSMVLWQWAKRVFESQDLAI</sequence>
<evidence type="ECO:0000256" key="1">
    <source>
        <dbReference type="SAM" id="Phobius"/>
    </source>
</evidence>
<dbReference type="GO" id="GO:0005886">
    <property type="term" value="C:plasma membrane"/>
    <property type="evidence" value="ECO:0007669"/>
    <property type="project" value="UniProtKB-SubCell"/>
</dbReference>
<keyword evidence="1" id="KW-0812">Transmembrane</keyword>
<dbReference type="RefSeq" id="WP_092333139.1">
    <property type="nucleotide sequence ID" value="NZ_FNCP01000011.1"/>
</dbReference>
<gene>
    <name evidence="2" type="ORF">SAMN05443529_11132</name>
</gene>
<dbReference type="Pfam" id="PF12679">
    <property type="entry name" value="ABC2_membrane_2"/>
    <property type="match status" value="1"/>
</dbReference>
<dbReference type="STRING" id="1121419.SAMN05443529_11132"/>
<dbReference type="EMBL" id="FNCP01000011">
    <property type="protein sequence ID" value="SDH21331.1"/>
    <property type="molecule type" value="Genomic_DNA"/>
</dbReference>
<evidence type="ECO:0000313" key="2">
    <source>
        <dbReference type="EMBL" id="SDH21331.1"/>
    </source>
</evidence>
<feature type="transmembrane region" description="Helical" evidence="1">
    <location>
        <begin position="126"/>
        <end position="148"/>
    </location>
</feature>
<dbReference type="PANTHER" id="PTHR37305">
    <property type="entry name" value="INTEGRAL MEMBRANE PROTEIN-RELATED"/>
    <property type="match status" value="1"/>
</dbReference>
<keyword evidence="3" id="KW-1185">Reference proteome</keyword>
<name>A0A1G8AK52_9FIRM</name>